<keyword evidence="2" id="KW-0813">Transport</keyword>
<evidence type="ECO:0000256" key="3">
    <source>
        <dbReference type="ARBA" id="ARBA00022475"/>
    </source>
</evidence>
<dbReference type="EMBL" id="JBGBZN010000002">
    <property type="protein sequence ID" value="MEY9474066.1"/>
    <property type="molecule type" value="Genomic_DNA"/>
</dbReference>
<feature type="transmembrane region" description="Helical" evidence="8">
    <location>
        <begin position="420"/>
        <end position="445"/>
    </location>
</feature>
<dbReference type="Gene3D" id="1.20.1250.20">
    <property type="entry name" value="MFS general substrate transporter like domains"/>
    <property type="match status" value="1"/>
</dbReference>
<dbReference type="InterPro" id="IPR010290">
    <property type="entry name" value="TM_effector"/>
</dbReference>
<feature type="transmembrane region" description="Helical" evidence="8">
    <location>
        <begin position="275"/>
        <end position="300"/>
    </location>
</feature>
<dbReference type="PROSITE" id="PS50850">
    <property type="entry name" value="MFS"/>
    <property type="match status" value="1"/>
</dbReference>
<feature type="transmembrane region" description="Helical" evidence="8">
    <location>
        <begin position="102"/>
        <end position="123"/>
    </location>
</feature>
<evidence type="ECO:0000256" key="7">
    <source>
        <dbReference type="SAM" id="MobiDB-lite"/>
    </source>
</evidence>
<dbReference type="PANTHER" id="PTHR23513:SF9">
    <property type="entry name" value="ENTEROBACTIN EXPORTER ENTS"/>
    <property type="match status" value="1"/>
</dbReference>
<dbReference type="SUPFAM" id="SSF103473">
    <property type="entry name" value="MFS general substrate transporter"/>
    <property type="match status" value="1"/>
</dbReference>
<evidence type="ECO:0000256" key="6">
    <source>
        <dbReference type="ARBA" id="ARBA00023136"/>
    </source>
</evidence>
<feature type="domain" description="Major facilitator superfamily (MFS) profile" evidence="9">
    <location>
        <begin position="69"/>
        <end position="453"/>
    </location>
</feature>
<evidence type="ECO:0000259" key="9">
    <source>
        <dbReference type="PROSITE" id="PS50850"/>
    </source>
</evidence>
<feature type="transmembrane region" description="Helical" evidence="8">
    <location>
        <begin position="342"/>
        <end position="363"/>
    </location>
</feature>
<dbReference type="InterPro" id="IPR036259">
    <property type="entry name" value="MFS_trans_sf"/>
</dbReference>
<proteinExistence type="predicted"/>
<name>A0ABV4GRB0_9BRAD</name>
<evidence type="ECO:0000256" key="4">
    <source>
        <dbReference type="ARBA" id="ARBA00022692"/>
    </source>
</evidence>
<dbReference type="PANTHER" id="PTHR23513">
    <property type="entry name" value="INTEGRAL MEMBRANE EFFLUX PROTEIN-RELATED"/>
    <property type="match status" value="1"/>
</dbReference>
<evidence type="ECO:0000313" key="11">
    <source>
        <dbReference type="Proteomes" id="UP001565474"/>
    </source>
</evidence>
<dbReference type="InterPro" id="IPR020846">
    <property type="entry name" value="MFS_dom"/>
</dbReference>
<dbReference type="CDD" id="cd06173">
    <property type="entry name" value="MFS_MefA_like"/>
    <property type="match status" value="1"/>
</dbReference>
<gene>
    <name evidence="10" type="ORF">ABH992_006465</name>
</gene>
<organism evidence="10 11">
    <name type="scientific">Bradyrhizobium yuanmingense</name>
    <dbReference type="NCBI Taxonomy" id="108015"/>
    <lineage>
        <taxon>Bacteria</taxon>
        <taxon>Pseudomonadati</taxon>
        <taxon>Pseudomonadota</taxon>
        <taxon>Alphaproteobacteria</taxon>
        <taxon>Hyphomicrobiales</taxon>
        <taxon>Nitrobacteraceae</taxon>
        <taxon>Bradyrhizobium</taxon>
    </lineage>
</organism>
<feature type="transmembrane region" description="Helical" evidence="8">
    <location>
        <begin position="312"/>
        <end position="330"/>
    </location>
</feature>
<comment type="caution">
    <text evidence="10">The sequence shown here is derived from an EMBL/GenBank/DDBJ whole genome shotgun (WGS) entry which is preliminary data.</text>
</comment>
<reference evidence="10 11" key="1">
    <citation type="submission" date="2024-07" db="EMBL/GenBank/DDBJ databases">
        <title>Genomic Encyclopedia of Type Strains, Phase V (KMG-V): Genome sequencing to study the core and pangenomes of soil and plant-associated prokaryotes.</title>
        <authorList>
            <person name="Whitman W."/>
        </authorList>
    </citation>
    <scope>NUCLEOTIDE SEQUENCE [LARGE SCALE GENOMIC DNA]</scope>
    <source>
        <strain evidence="10 11">USDA 222</strain>
    </source>
</reference>
<keyword evidence="6 8" id="KW-0472">Membrane</keyword>
<keyword evidence="5 8" id="KW-1133">Transmembrane helix</keyword>
<feature type="transmembrane region" description="Helical" evidence="8">
    <location>
        <begin position="227"/>
        <end position="246"/>
    </location>
</feature>
<evidence type="ECO:0000256" key="1">
    <source>
        <dbReference type="ARBA" id="ARBA00004651"/>
    </source>
</evidence>
<accession>A0ABV4GRB0</accession>
<feature type="region of interest" description="Disordered" evidence="7">
    <location>
        <begin position="12"/>
        <end position="53"/>
    </location>
</feature>
<keyword evidence="3" id="KW-1003">Cell membrane</keyword>
<keyword evidence="4 8" id="KW-0812">Transmembrane</keyword>
<dbReference type="Proteomes" id="UP001565474">
    <property type="component" value="Unassembled WGS sequence"/>
</dbReference>
<keyword evidence="11" id="KW-1185">Reference proteome</keyword>
<evidence type="ECO:0000256" key="2">
    <source>
        <dbReference type="ARBA" id="ARBA00022448"/>
    </source>
</evidence>
<evidence type="ECO:0000256" key="8">
    <source>
        <dbReference type="SAM" id="Phobius"/>
    </source>
</evidence>
<dbReference type="Pfam" id="PF05977">
    <property type="entry name" value="MFS_3"/>
    <property type="match status" value="1"/>
</dbReference>
<evidence type="ECO:0000256" key="5">
    <source>
        <dbReference type="ARBA" id="ARBA00022989"/>
    </source>
</evidence>
<sequence>MIMAVPALQRQCREQPGTTSVDKRGHLGHPGAFDIEGKSGPSVTEEAMPEQPISGHRPVTAGELLRHPAFLFFLLSRSLSRFSSQIAAVAIGWQIYDLTGSAFDLGMVGLVQFLPTALLVFVAGHAADRYERKRVVQLCQLVEAATALYLGAITYLGAVSEVQIFIATFLLGIAGAFESPTTAALLPLIAPQGSLQRATAVSSGAAQVATITGPALGGIAYAVAPHLAYAVMVLFWVLGMILTGFIRPRPQAIAREGMDSDNIFAGVRFIRSNPAILGTISLDLFAVLFGGVTALLPIYARDILQTGPVGLGVLRAAPAVGALLMTMVLARHAISRHVGLRMFQAVIVFGLATIVFALSSWMWLSVLSLAILGAADTISVVIRFSLVQLSTPDEMRGRVGAVNFLFINASNQLGQFESGVAAALLGAMPAAVLGGVATVAVALLWMKLFPALRKVESLE</sequence>
<evidence type="ECO:0000313" key="10">
    <source>
        <dbReference type="EMBL" id="MEY9474066.1"/>
    </source>
</evidence>
<comment type="subcellular location">
    <subcellularLocation>
        <location evidence="1">Cell membrane</location>
        <topology evidence="1">Multi-pass membrane protein</topology>
    </subcellularLocation>
</comment>
<protein>
    <submittedName>
        <fullName evidence="10">MFS family permease</fullName>
    </submittedName>
</protein>